<feature type="compositionally biased region" description="Polar residues" evidence="1">
    <location>
        <begin position="19"/>
        <end position="30"/>
    </location>
</feature>
<keyword evidence="4" id="KW-1185">Reference proteome</keyword>
<organism evidence="3 4">
    <name type="scientific">Thelephora terrestris</name>
    <dbReference type="NCBI Taxonomy" id="56493"/>
    <lineage>
        <taxon>Eukaryota</taxon>
        <taxon>Fungi</taxon>
        <taxon>Dikarya</taxon>
        <taxon>Basidiomycota</taxon>
        <taxon>Agaricomycotina</taxon>
        <taxon>Agaricomycetes</taxon>
        <taxon>Thelephorales</taxon>
        <taxon>Thelephoraceae</taxon>
        <taxon>Thelephora</taxon>
    </lineage>
</organism>
<dbReference type="Pfam" id="PF12752">
    <property type="entry name" value="SUZ"/>
    <property type="match status" value="1"/>
</dbReference>
<dbReference type="AlphaFoldDB" id="A0A9P6L3R6"/>
<dbReference type="Proteomes" id="UP000736335">
    <property type="component" value="Unassembled WGS sequence"/>
</dbReference>
<dbReference type="EMBL" id="WIUZ02000014">
    <property type="protein sequence ID" value="KAF9781315.1"/>
    <property type="molecule type" value="Genomic_DNA"/>
</dbReference>
<feature type="compositionally biased region" description="Basic and acidic residues" evidence="1">
    <location>
        <begin position="84"/>
        <end position="99"/>
    </location>
</feature>
<evidence type="ECO:0000313" key="4">
    <source>
        <dbReference type="Proteomes" id="UP000736335"/>
    </source>
</evidence>
<reference evidence="3" key="1">
    <citation type="journal article" date="2020" name="Nat. Commun.">
        <title>Large-scale genome sequencing of mycorrhizal fungi provides insights into the early evolution of symbiotic traits.</title>
        <authorList>
            <person name="Miyauchi S."/>
            <person name="Kiss E."/>
            <person name="Kuo A."/>
            <person name="Drula E."/>
            <person name="Kohler A."/>
            <person name="Sanchez-Garcia M."/>
            <person name="Morin E."/>
            <person name="Andreopoulos B."/>
            <person name="Barry K.W."/>
            <person name="Bonito G."/>
            <person name="Buee M."/>
            <person name="Carver A."/>
            <person name="Chen C."/>
            <person name="Cichocki N."/>
            <person name="Clum A."/>
            <person name="Culley D."/>
            <person name="Crous P.W."/>
            <person name="Fauchery L."/>
            <person name="Girlanda M."/>
            <person name="Hayes R.D."/>
            <person name="Keri Z."/>
            <person name="LaButti K."/>
            <person name="Lipzen A."/>
            <person name="Lombard V."/>
            <person name="Magnuson J."/>
            <person name="Maillard F."/>
            <person name="Murat C."/>
            <person name="Nolan M."/>
            <person name="Ohm R.A."/>
            <person name="Pangilinan J."/>
            <person name="Pereira M.F."/>
            <person name="Perotto S."/>
            <person name="Peter M."/>
            <person name="Pfister S."/>
            <person name="Riley R."/>
            <person name="Sitrit Y."/>
            <person name="Stielow J.B."/>
            <person name="Szollosi G."/>
            <person name="Zifcakova L."/>
            <person name="Stursova M."/>
            <person name="Spatafora J.W."/>
            <person name="Tedersoo L."/>
            <person name="Vaario L.M."/>
            <person name="Yamada A."/>
            <person name="Yan M."/>
            <person name="Wang P."/>
            <person name="Xu J."/>
            <person name="Bruns T."/>
            <person name="Baldrian P."/>
            <person name="Vilgalys R."/>
            <person name="Dunand C."/>
            <person name="Henrissat B."/>
            <person name="Grigoriev I.V."/>
            <person name="Hibbett D."/>
            <person name="Nagy L.G."/>
            <person name="Martin F.M."/>
        </authorList>
    </citation>
    <scope>NUCLEOTIDE SEQUENCE</scope>
    <source>
        <strain evidence="3">UH-Tt-Lm1</strain>
    </source>
</reference>
<feature type="compositionally biased region" description="Polar residues" evidence="1">
    <location>
        <begin position="136"/>
        <end position="145"/>
    </location>
</feature>
<dbReference type="PANTHER" id="PTHR31796">
    <property type="entry name" value="SUZ DOMAIN-CONTAINING PROTEIN 1"/>
    <property type="match status" value="1"/>
</dbReference>
<feature type="compositionally biased region" description="Low complexity" evidence="1">
    <location>
        <begin position="64"/>
        <end position="79"/>
    </location>
</feature>
<evidence type="ECO:0000259" key="2">
    <source>
        <dbReference type="PROSITE" id="PS51673"/>
    </source>
</evidence>
<sequence>MRVPDDWDDDDEEEETDSQKIWETANSKSPMPQLVISRPSTSTTVFSPPPSTVIQAPMKILKRPTQTTTPSNTSSASPSLDNKSLAEREARYQEARERIFGGPSKPSGQDDPKTRTPPSKPVSNITRDPAGPQPDGSDSNASQGFGSKRSRRPPNP</sequence>
<evidence type="ECO:0000313" key="3">
    <source>
        <dbReference type="EMBL" id="KAF9781315.1"/>
    </source>
</evidence>
<dbReference type="PROSITE" id="PS51673">
    <property type="entry name" value="SUZ"/>
    <property type="match status" value="1"/>
</dbReference>
<feature type="domain" description="SUZ" evidence="2">
    <location>
        <begin position="30"/>
        <end position="104"/>
    </location>
</feature>
<gene>
    <name evidence="3" type="ORF">BJ322DRAFT_1080394</name>
</gene>
<feature type="compositionally biased region" description="Acidic residues" evidence="1">
    <location>
        <begin position="1"/>
        <end position="16"/>
    </location>
</feature>
<dbReference type="InterPro" id="IPR039228">
    <property type="entry name" value="SZRD1"/>
</dbReference>
<dbReference type="OrthoDB" id="5373615at2759"/>
<name>A0A9P6L3R6_9AGAM</name>
<protein>
    <recommendedName>
        <fullName evidence="2">SUZ domain-containing protein</fullName>
    </recommendedName>
</protein>
<comment type="caution">
    <text evidence="3">The sequence shown here is derived from an EMBL/GenBank/DDBJ whole genome shotgun (WGS) entry which is preliminary data.</text>
</comment>
<evidence type="ECO:0000256" key="1">
    <source>
        <dbReference type="SAM" id="MobiDB-lite"/>
    </source>
</evidence>
<proteinExistence type="predicted"/>
<dbReference type="InterPro" id="IPR024771">
    <property type="entry name" value="SUZ"/>
</dbReference>
<reference evidence="3" key="2">
    <citation type="submission" date="2020-11" db="EMBL/GenBank/DDBJ databases">
        <authorList>
            <consortium name="DOE Joint Genome Institute"/>
            <person name="Kuo A."/>
            <person name="Miyauchi S."/>
            <person name="Kiss E."/>
            <person name="Drula E."/>
            <person name="Kohler A."/>
            <person name="Sanchez-Garcia M."/>
            <person name="Andreopoulos B."/>
            <person name="Barry K.W."/>
            <person name="Bonito G."/>
            <person name="Buee M."/>
            <person name="Carver A."/>
            <person name="Chen C."/>
            <person name="Cichocki N."/>
            <person name="Clum A."/>
            <person name="Culley D."/>
            <person name="Crous P.W."/>
            <person name="Fauchery L."/>
            <person name="Girlanda M."/>
            <person name="Hayes R."/>
            <person name="Keri Z."/>
            <person name="Labutti K."/>
            <person name="Lipzen A."/>
            <person name="Lombard V."/>
            <person name="Magnuson J."/>
            <person name="Maillard F."/>
            <person name="Morin E."/>
            <person name="Murat C."/>
            <person name="Nolan M."/>
            <person name="Ohm R."/>
            <person name="Pangilinan J."/>
            <person name="Pereira M."/>
            <person name="Perotto S."/>
            <person name="Peter M."/>
            <person name="Riley R."/>
            <person name="Sitrit Y."/>
            <person name="Stielow B."/>
            <person name="Szollosi G."/>
            <person name="Zifcakova L."/>
            <person name="Stursova M."/>
            <person name="Spatafora J.W."/>
            <person name="Tedersoo L."/>
            <person name="Vaario L.-M."/>
            <person name="Yamada A."/>
            <person name="Yan M."/>
            <person name="Wang P."/>
            <person name="Xu J."/>
            <person name="Bruns T."/>
            <person name="Baldrian P."/>
            <person name="Vilgalys R."/>
            <person name="Henrissat B."/>
            <person name="Grigoriev I.V."/>
            <person name="Hibbett D."/>
            <person name="Nagy L.G."/>
            <person name="Martin F.M."/>
        </authorList>
    </citation>
    <scope>NUCLEOTIDE SEQUENCE</scope>
    <source>
        <strain evidence="3">UH-Tt-Lm1</strain>
    </source>
</reference>
<accession>A0A9P6L3R6</accession>
<dbReference type="PANTHER" id="PTHR31796:SF2">
    <property type="entry name" value="SUZ DOMAIN-CONTAINING PROTEIN 1"/>
    <property type="match status" value="1"/>
</dbReference>
<feature type="region of interest" description="Disordered" evidence="1">
    <location>
        <begin position="1"/>
        <end position="156"/>
    </location>
</feature>